<reference evidence="1 2" key="1">
    <citation type="submission" date="2023-02" db="EMBL/GenBank/DDBJ databases">
        <title>Evolution of Hrp T3SS in non-pathogenic Pseudomonas fluorescens.</title>
        <authorList>
            <person name="Liao K."/>
            <person name="Wei H."/>
            <person name="Gu Y."/>
        </authorList>
    </citation>
    <scope>NUCLEOTIDE SEQUENCE [LARGE SCALE GENOMIC DNA]</scope>
    <source>
        <strain evidence="1 2">FP607</strain>
    </source>
</reference>
<dbReference type="EMBL" id="CP117430">
    <property type="protein sequence ID" value="WLI17606.1"/>
    <property type="molecule type" value="Genomic_DNA"/>
</dbReference>
<gene>
    <name evidence="1" type="ORF">PSH88_25755</name>
</gene>
<keyword evidence="2" id="KW-1185">Reference proteome</keyword>
<evidence type="ECO:0000313" key="2">
    <source>
        <dbReference type="Proteomes" id="UP001230768"/>
    </source>
</evidence>
<organism evidence="1 2">
    <name type="scientific">Pseudomonas wuhanensis</name>
    <dbReference type="NCBI Taxonomy" id="2954098"/>
    <lineage>
        <taxon>Bacteria</taxon>
        <taxon>Pseudomonadati</taxon>
        <taxon>Pseudomonadota</taxon>
        <taxon>Gammaproteobacteria</taxon>
        <taxon>Pseudomonadales</taxon>
        <taxon>Pseudomonadaceae</taxon>
        <taxon>Pseudomonas</taxon>
    </lineage>
</organism>
<dbReference type="Proteomes" id="UP001230768">
    <property type="component" value="Chromosome"/>
</dbReference>
<dbReference type="RefSeq" id="WP_305423449.1">
    <property type="nucleotide sequence ID" value="NZ_CP117430.1"/>
</dbReference>
<sequence length="88" mass="10088">MQLRFTSFAVASLRRDFHPQDCAHAGRTIKKAAANAAAKVRRWIKEQQNNVSEQGAMSRKNTLQIIWILSPTGWVYHPRRFVLSGRLP</sequence>
<name>A0ABY9GPG9_9PSED</name>
<proteinExistence type="predicted"/>
<evidence type="ECO:0000313" key="1">
    <source>
        <dbReference type="EMBL" id="WLI17606.1"/>
    </source>
</evidence>
<protein>
    <submittedName>
        <fullName evidence="1">Uncharacterized protein</fullName>
    </submittedName>
</protein>
<accession>A0ABY9GPG9</accession>